<evidence type="ECO:0000313" key="2">
    <source>
        <dbReference type="EMBL" id="SDQ50664.1"/>
    </source>
</evidence>
<accession>A0A1H1BF81</accession>
<dbReference type="Proteomes" id="UP000217103">
    <property type="component" value="Unassembled WGS sequence"/>
</dbReference>
<dbReference type="OrthoDB" id="4319848at2"/>
<keyword evidence="3" id="KW-1185">Reference proteome</keyword>
<feature type="signal peptide" evidence="1">
    <location>
        <begin position="1"/>
        <end position="34"/>
    </location>
</feature>
<reference evidence="2 3" key="1">
    <citation type="submission" date="2016-10" db="EMBL/GenBank/DDBJ databases">
        <authorList>
            <person name="de Groot N.N."/>
        </authorList>
    </citation>
    <scope>NUCLEOTIDE SEQUENCE [LARGE SCALE GENOMIC DNA]</scope>
    <source>
        <strain evidence="2 3">DSM 43794</strain>
    </source>
</reference>
<gene>
    <name evidence="2" type="ORF">SAMN04489764_0943</name>
</gene>
<proteinExistence type="predicted"/>
<dbReference type="EMBL" id="FNKK01000002">
    <property type="protein sequence ID" value="SDQ50664.1"/>
    <property type="molecule type" value="Genomic_DNA"/>
</dbReference>
<dbReference type="RefSeq" id="WP_093257935.1">
    <property type="nucleotide sequence ID" value="NZ_FNKK01000002.1"/>
</dbReference>
<evidence type="ECO:0000256" key="1">
    <source>
        <dbReference type="SAM" id="SignalP"/>
    </source>
</evidence>
<feature type="chain" id="PRO_5011627282" evidence="1">
    <location>
        <begin position="35"/>
        <end position="110"/>
    </location>
</feature>
<dbReference type="AlphaFoldDB" id="A0A1H1BF81"/>
<keyword evidence="1" id="KW-0732">Signal</keyword>
<evidence type="ECO:0000313" key="3">
    <source>
        <dbReference type="Proteomes" id="UP000217103"/>
    </source>
</evidence>
<sequence>MRIPLGFTRTIAVLFATAAVAAGTIASTTTAANAAGTSPKYLGCYAQWWSTAFAAKCDGATERHHFWLNGDCVAELDIEAGPFTVSQGFAGTVASRECTFEVRRAWLSYN</sequence>
<name>A0A1H1BF81_9ACTN</name>
<protein>
    <submittedName>
        <fullName evidence="2">Uncharacterized protein</fullName>
    </submittedName>
</protein>
<organism evidence="2 3">
    <name type="scientific">Thermostaphylospora chromogena</name>
    <dbReference type="NCBI Taxonomy" id="35622"/>
    <lineage>
        <taxon>Bacteria</taxon>
        <taxon>Bacillati</taxon>
        <taxon>Actinomycetota</taxon>
        <taxon>Actinomycetes</taxon>
        <taxon>Streptosporangiales</taxon>
        <taxon>Thermomonosporaceae</taxon>
        <taxon>Thermostaphylospora</taxon>
    </lineage>
</organism>
<dbReference type="STRING" id="35622.SAMN04489764_0943"/>